<proteinExistence type="predicted"/>
<organism evidence="2 3">
    <name type="scientific">Pomacea canaliculata</name>
    <name type="common">Golden apple snail</name>
    <dbReference type="NCBI Taxonomy" id="400727"/>
    <lineage>
        <taxon>Eukaryota</taxon>
        <taxon>Metazoa</taxon>
        <taxon>Spiralia</taxon>
        <taxon>Lophotrochozoa</taxon>
        <taxon>Mollusca</taxon>
        <taxon>Gastropoda</taxon>
        <taxon>Caenogastropoda</taxon>
        <taxon>Architaenioglossa</taxon>
        <taxon>Ampullarioidea</taxon>
        <taxon>Ampullariidae</taxon>
        <taxon>Pomacea</taxon>
    </lineage>
</organism>
<dbReference type="STRING" id="400727.A0A2T7PHW0"/>
<name>A0A2T7PHW0_POMCA</name>
<dbReference type="OrthoDB" id="425082at2759"/>
<dbReference type="PANTHER" id="PTHR28457">
    <property type="entry name" value="COILED-COIL DOMAIN-CONTAINING PROTEIN 189"/>
    <property type="match status" value="1"/>
</dbReference>
<evidence type="ECO:0008006" key="4">
    <source>
        <dbReference type="Google" id="ProtNLM"/>
    </source>
</evidence>
<dbReference type="PANTHER" id="PTHR28457:SF1">
    <property type="entry name" value="CILIA- AND FLAGELLA-ASSOCIATED PROTEIN 119"/>
    <property type="match status" value="1"/>
</dbReference>
<feature type="compositionally biased region" description="Basic and acidic residues" evidence="1">
    <location>
        <begin position="253"/>
        <end position="274"/>
    </location>
</feature>
<accession>A0A2T7PHW0</accession>
<sequence length="280" mass="32419">MPELEDAVAEIECPTSFSGLPQPREWKAKVVVWSDLSVDDVDRLNESLSVDHVKQVLADIFHLDSWQEDPRQAIVMDLYYYTLQFAQDNNFNREKTSTFFSIIKNIHSACVETPFGNLEHTFRYFKDLILCHSVNRPPFSIELFNAEEIQKISEYTINTYFRHFKMYKYAFTPVVRLDLAITYQGVPVSPRPSVGDELTTEGTEVSPEDEQTAEHKPKEEESGARKELRAMIQTYLAEEIKKVKATVEQQLKATEDSVNRKLEDDNQARSGRRDSLKKKK</sequence>
<reference evidence="2 3" key="1">
    <citation type="submission" date="2018-04" db="EMBL/GenBank/DDBJ databases">
        <title>The genome of golden apple snail Pomacea canaliculata provides insight into stress tolerance and invasive adaptation.</title>
        <authorList>
            <person name="Liu C."/>
            <person name="Liu B."/>
            <person name="Ren Y."/>
            <person name="Zhang Y."/>
            <person name="Wang H."/>
            <person name="Li S."/>
            <person name="Jiang F."/>
            <person name="Yin L."/>
            <person name="Zhang G."/>
            <person name="Qian W."/>
            <person name="Fan W."/>
        </authorList>
    </citation>
    <scope>NUCLEOTIDE SEQUENCE [LARGE SCALE GENOMIC DNA]</scope>
    <source>
        <strain evidence="2">SZHN2017</strain>
        <tissue evidence="2">Muscle</tissue>
    </source>
</reference>
<dbReference type="Pfam" id="PF14769">
    <property type="entry name" value="CLAMP"/>
    <property type="match status" value="1"/>
</dbReference>
<feature type="region of interest" description="Disordered" evidence="1">
    <location>
        <begin position="250"/>
        <end position="280"/>
    </location>
</feature>
<evidence type="ECO:0000313" key="2">
    <source>
        <dbReference type="EMBL" id="PVD33002.1"/>
    </source>
</evidence>
<evidence type="ECO:0000313" key="3">
    <source>
        <dbReference type="Proteomes" id="UP000245119"/>
    </source>
</evidence>
<feature type="compositionally biased region" description="Basic and acidic residues" evidence="1">
    <location>
        <begin position="212"/>
        <end position="226"/>
    </location>
</feature>
<feature type="region of interest" description="Disordered" evidence="1">
    <location>
        <begin position="190"/>
        <end position="226"/>
    </location>
</feature>
<evidence type="ECO:0000256" key="1">
    <source>
        <dbReference type="SAM" id="MobiDB-lite"/>
    </source>
</evidence>
<gene>
    <name evidence="2" type="ORF">C0Q70_08450</name>
</gene>
<dbReference type="Proteomes" id="UP000245119">
    <property type="component" value="Linkage Group LG4"/>
</dbReference>
<protein>
    <recommendedName>
        <fullName evidence="4">Coiled-coil domain-containing protein 189</fullName>
    </recommendedName>
</protein>
<dbReference type="AlphaFoldDB" id="A0A2T7PHW0"/>
<keyword evidence="3" id="KW-1185">Reference proteome</keyword>
<comment type="caution">
    <text evidence="2">The sequence shown here is derived from an EMBL/GenBank/DDBJ whole genome shotgun (WGS) entry which is preliminary data.</text>
</comment>
<dbReference type="EMBL" id="PZQS01000004">
    <property type="protein sequence ID" value="PVD33002.1"/>
    <property type="molecule type" value="Genomic_DNA"/>
</dbReference>
<dbReference type="InterPro" id="IPR032727">
    <property type="entry name" value="CLAMP"/>
</dbReference>